<dbReference type="EC" id="6.5.1.1" evidence="2"/>
<dbReference type="Pfam" id="PF01068">
    <property type="entry name" value="DNA_ligase_A_M"/>
    <property type="match status" value="1"/>
</dbReference>
<dbReference type="CDD" id="cd07971">
    <property type="entry name" value="OBF_DNA_ligase_LigD"/>
    <property type="match status" value="1"/>
</dbReference>
<dbReference type="OrthoDB" id="9802472at2"/>
<dbReference type="PANTHER" id="PTHR45674">
    <property type="entry name" value="DNA LIGASE 1/3 FAMILY MEMBER"/>
    <property type="match status" value="1"/>
</dbReference>
<dbReference type="InterPro" id="IPR012310">
    <property type="entry name" value="DNA_ligase_ATP-dep_cent"/>
</dbReference>
<evidence type="ECO:0000313" key="8">
    <source>
        <dbReference type="Proteomes" id="UP000403266"/>
    </source>
</evidence>
<dbReference type="Pfam" id="PF04679">
    <property type="entry name" value="DNA_ligase_A_C"/>
    <property type="match status" value="1"/>
</dbReference>
<dbReference type="Gene3D" id="3.30.470.30">
    <property type="entry name" value="DNA ligase/mRNA capping enzyme"/>
    <property type="match status" value="1"/>
</dbReference>
<dbReference type="AlphaFoldDB" id="A0A5N7MSG2"/>
<comment type="catalytic activity">
    <reaction evidence="4">
        <text>ATP + (deoxyribonucleotide)n-3'-hydroxyl + 5'-phospho-(deoxyribonucleotide)m = (deoxyribonucleotide)n+m + AMP + diphosphate.</text>
        <dbReference type="EC" id="6.5.1.1"/>
    </reaction>
</comment>
<sequence>MARAQARSKSSKLTSSVARTARAGVPDPSSTPGAHRAAIPDLINVELAVLEKAAPAGGIFLHEIKFDGYRMLARVQNERCRLITRRNQDWTARFPEIASSFPELAVGEAVFDGEIVKLNGEGISSFSALQEALSNGQTADLVYVAFDLLFLNGFDLRKVALEERKRILADILGSAPPTIRKSEHRIGGGEAFFAQACKLKLEGIISKRRSSTYSGTRSSDWLKVKCVNTEEFVIVGYTEPQRSRTGFGALLVGYYTPNGEIRYAGKVGTGYSREFLEGFKRRLQAIQTETPTAVLPKGTYMRARVHWVRPRYLAQVTFTEWTRDNILRHPSFLGLREDKDPREVVVDRPPAPLPPKKGARPS</sequence>
<organism evidence="7 8">
    <name type="scientific">Microvirga tunisiensis</name>
    <dbReference type="NCBI Taxonomy" id="2108360"/>
    <lineage>
        <taxon>Bacteria</taxon>
        <taxon>Pseudomonadati</taxon>
        <taxon>Pseudomonadota</taxon>
        <taxon>Alphaproteobacteria</taxon>
        <taxon>Hyphomicrobiales</taxon>
        <taxon>Methylobacteriaceae</taxon>
        <taxon>Microvirga</taxon>
    </lineage>
</organism>
<dbReference type="InterPro" id="IPR012309">
    <property type="entry name" value="DNA_ligase_ATP-dep_C"/>
</dbReference>
<dbReference type="GO" id="GO:0006281">
    <property type="term" value="P:DNA repair"/>
    <property type="evidence" value="ECO:0007669"/>
    <property type="project" value="InterPro"/>
</dbReference>
<dbReference type="CDD" id="cd07906">
    <property type="entry name" value="Adenylation_DNA_ligase_LigD_LigC"/>
    <property type="match status" value="1"/>
</dbReference>
<dbReference type="GO" id="GO:0003910">
    <property type="term" value="F:DNA ligase (ATP) activity"/>
    <property type="evidence" value="ECO:0007669"/>
    <property type="project" value="UniProtKB-EC"/>
</dbReference>
<feature type="compositionally biased region" description="Polar residues" evidence="5">
    <location>
        <begin position="7"/>
        <end position="18"/>
    </location>
</feature>
<protein>
    <recommendedName>
        <fullName evidence="2">DNA ligase (ATP)</fullName>
        <ecNumber evidence="2">6.5.1.1</ecNumber>
    </recommendedName>
</protein>
<keyword evidence="8" id="KW-1185">Reference proteome</keyword>
<dbReference type="InterPro" id="IPR014146">
    <property type="entry name" value="LigD_ligase_dom"/>
</dbReference>
<comment type="caution">
    <text evidence="7">The sequence shown here is derived from an EMBL/GenBank/DDBJ whole genome shotgun (WGS) entry which is preliminary data.</text>
</comment>
<feature type="domain" description="ATP-dependent DNA ligase family profile" evidence="6">
    <location>
        <begin position="134"/>
        <end position="225"/>
    </location>
</feature>
<dbReference type="PANTHER" id="PTHR45674:SF4">
    <property type="entry name" value="DNA LIGASE 1"/>
    <property type="match status" value="1"/>
</dbReference>
<name>A0A5N7MSG2_9HYPH</name>
<dbReference type="SUPFAM" id="SSF56091">
    <property type="entry name" value="DNA ligase/mRNA capping enzyme, catalytic domain"/>
    <property type="match status" value="1"/>
</dbReference>
<dbReference type="InterPro" id="IPR050191">
    <property type="entry name" value="ATP-dep_DNA_ligase"/>
</dbReference>
<evidence type="ECO:0000259" key="6">
    <source>
        <dbReference type="PROSITE" id="PS50160"/>
    </source>
</evidence>
<dbReference type="Gene3D" id="2.40.50.140">
    <property type="entry name" value="Nucleic acid-binding proteins"/>
    <property type="match status" value="1"/>
</dbReference>
<evidence type="ECO:0000256" key="2">
    <source>
        <dbReference type="ARBA" id="ARBA00012727"/>
    </source>
</evidence>
<feature type="region of interest" description="Disordered" evidence="5">
    <location>
        <begin position="1"/>
        <end position="35"/>
    </location>
</feature>
<reference evidence="7 8" key="1">
    <citation type="journal article" date="2019" name="Syst. Appl. Microbiol.">
        <title>Microvirga tunisiensis sp. nov., a root nodule symbiotic bacterium isolated from Lupinus micranthus and L. luteus grown in Northern Tunisia.</title>
        <authorList>
            <person name="Msaddak A."/>
            <person name="Rejili M."/>
            <person name="Duran D."/>
            <person name="Mars M."/>
            <person name="Palacios J.M."/>
            <person name="Ruiz-Argueso T."/>
            <person name="Rey L."/>
            <person name="Imperial J."/>
        </authorList>
    </citation>
    <scope>NUCLEOTIDE SEQUENCE [LARGE SCALE GENOMIC DNA]</scope>
    <source>
        <strain evidence="7 8">Lmie10</strain>
    </source>
</reference>
<proteinExistence type="inferred from homology"/>
<evidence type="ECO:0000256" key="3">
    <source>
        <dbReference type="ARBA" id="ARBA00022598"/>
    </source>
</evidence>
<dbReference type="PROSITE" id="PS50160">
    <property type="entry name" value="DNA_LIGASE_A3"/>
    <property type="match status" value="1"/>
</dbReference>
<gene>
    <name evidence="7" type="ORF">FS320_32020</name>
</gene>
<dbReference type="InterPro" id="IPR012340">
    <property type="entry name" value="NA-bd_OB-fold"/>
</dbReference>
<dbReference type="Gene3D" id="3.30.1490.70">
    <property type="match status" value="1"/>
</dbReference>
<dbReference type="GO" id="GO:0006310">
    <property type="term" value="P:DNA recombination"/>
    <property type="evidence" value="ECO:0007669"/>
    <property type="project" value="InterPro"/>
</dbReference>
<evidence type="ECO:0000256" key="5">
    <source>
        <dbReference type="SAM" id="MobiDB-lite"/>
    </source>
</evidence>
<dbReference type="GO" id="GO:0005524">
    <property type="term" value="F:ATP binding"/>
    <property type="evidence" value="ECO:0007669"/>
    <property type="project" value="InterPro"/>
</dbReference>
<comment type="similarity">
    <text evidence="1">Belongs to the ATP-dependent DNA ligase family.</text>
</comment>
<evidence type="ECO:0000256" key="4">
    <source>
        <dbReference type="ARBA" id="ARBA00034003"/>
    </source>
</evidence>
<evidence type="ECO:0000256" key="1">
    <source>
        <dbReference type="ARBA" id="ARBA00007572"/>
    </source>
</evidence>
<dbReference type="Proteomes" id="UP000403266">
    <property type="component" value="Unassembled WGS sequence"/>
</dbReference>
<dbReference type="EMBL" id="VOSK01000247">
    <property type="protein sequence ID" value="MPR29590.1"/>
    <property type="molecule type" value="Genomic_DNA"/>
</dbReference>
<accession>A0A5N7MSG2</accession>
<dbReference type="NCBIfam" id="TIGR02779">
    <property type="entry name" value="NHEJ_ligase_lig"/>
    <property type="match status" value="1"/>
</dbReference>
<feature type="region of interest" description="Disordered" evidence="5">
    <location>
        <begin position="338"/>
        <end position="362"/>
    </location>
</feature>
<keyword evidence="3" id="KW-0436">Ligase</keyword>
<evidence type="ECO:0000313" key="7">
    <source>
        <dbReference type="EMBL" id="MPR29590.1"/>
    </source>
</evidence>
<dbReference type="SUPFAM" id="SSF50249">
    <property type="entry name" value="Nucleic acid-binding proteins"/>
    <property type="match status" value="1"/>
</dbReference>